<dbReference type="EMBL" id="KZ678135">
    <property type="protein sequence ID" value="PSN66995.1"/>
    <property type="molecule type" value="Genomic_DNA"/>
</dbReference>
<dbReference type="SUPFAM" id="SSF51556">
    <property type="entry name" value="Metallo-dependent hydrolases"/>
    <property type="match status" value="1"/>
</dbReference>
<dbReference type="Pfam" id="PF01244">
    <property type="entry name" value="Peptidase_M19"/>
    <property type="match status" value="1"/>
</dbReference>
<dbReference type="EC" id="3.4.13.19" evidence="2"/>
<dbReference type="AlphaFoldDB" id="A0A2T2NNI9"/>
<evidence type="ECO:0000313" key="4">
    <source>
        <dbReference type="Proteomes" id="UP000240883"/>
    </source>
</evidence>
<keyword evidence="2" id="KW-0645">Protease</keyword>
<gene>
    <name evidence="3" type="ORF">BS50DRAFT_621127</name>
</gene>
<evidence type="ECO:0000256" key="1">
    <source>
        <dbReference type="ARBA" id="ARBA00022997"/>
    </source>
</evidence>
<dbReference type="Gene3D" id="3.20.20.140">
    <property type="entry name" value="Metal-dependent hydrolases"/>
    <property type="match status" value="1"/>
</dbReference>
<protein>
    <recommendedName>
        <fullName evidence="2">Dipeptidase</fullName>
        <ecNumber evidence="2">3.4.13.19</ecNumber>
    </recommendedName>
</protein>
<keyword evidence="1 2" id="KW-0224">Dipeptidase</keyword>
<proteinExistence type="inferred from homology"/>
<sequence>MEKMEKNGQLVPHAVPEKKKSIRKRAMLTALSALLLTGLTIGTRLSHPIDPVQRVLGEVPLIDGHNDFPIYIRAFYYNHIYGSNFSDTADLLGQVDFPKLERSGLGAQFWSAYVECPRDGGEVDDQATYYEAMHQTLQQIDLINRLIDAYPERLQRATSASEVWAQFANSRKSGISSLMGVEGLHQVANSASFLRLMHRLGVRYVTLTHSCHNAYADSCSPDKPLHSGLSDAGRGVVHEMNRLGLMVDLSHTSVATQRDVFNASRAPVVYTHSSARALCDHPRNVADEELWALKQNGGIIMVNFFPGFVACSAQATLEDVADHIVYLGELIGFEHVGIGADFDGMGFDAAPVGLDDVGTYPALIAELLRRGVSVADVRGVAGANILRVLAEVEQVSRELAGEQPLEDLVKSLF</sequence>
<keyword evidence="2" id="KW-0479">Metal-binding</keyword>
<dbReference type="STRING" id="1448308.A0A2T2NNI9"/>
<dbReference type="OrthoDB" id="445695at2759"/>
<evidence type="ECO:0000256" key="2">
    <source>
        <dbReference type="RuleBase" id="RU341113"/>
    </source>
</evidence>
<keyword evidence="2" id="KW-0482">Metalloprotease</keyword>
<comment type="similarity">
    <text evidence="2">Belongs to the metallo-dependent hydrolases superfamily. Peptidase M19 family.</text>
</comment>
<name>A0A2T2NNI9_CORCC</name>
<dbReference type="PANTHER" id="PTHR10443">
    <property type="entry name" value="MICROSOMAL DIPEPTIDASE"/>
    <property type="match status" value="1"/>
</dbReference>
<dbReference type="PROSITE" id="PS51365">
    <property type="entry name" value="RENAL_DIPEPTIDASE_2"/>
    <property type="match status" value="1"/>
</dbReference>
<accession>A0A2T2NNI9</accession>
<comment type="catalytic activity">
    <reaction evidence="2">
        <text>an L-aminoacyl-L-amino acid + H2O = 2 an L-alpha-amino acid</text>
        <dbReference type="Rhea" id="RHEA:48940"/>
        <dbReference type="ChEBI" id="CHEBI:15377"/>
        <dbReference type="ChEBI" id="CHEBI:59869"/>
        <dbReference type="ChEBI" id="CHEBI:77460"/>
        <dbReference type="EC" id="3.4.13.19"/>
    </reaction>
</comment>
<organism evidence="3 4">
    <name type="scientific">Corynespora cassiicola Philippines</name>
    <dbReference type="NCBI Taxonomy" id="1448308"/>
    <lineage>
        <taxon>Eukaryota</taxon>
        <taxon>Fungi</taxon>
        <taxon>Dikarya</taxon>
        <taxon>Ascomycota</taxon>
        <taxon>Pezizomycotina</taxon>
        <taxon>Dothideomycetes</taxon>
        <taxon>Pleosporomycetidae</taxon>
        <taxon>Pleosporales</taxon>
        <taxon>Corynesporascaceae</taxon>
        <taxon>Corynespora</taxon>
    </lineage>
</organism>
<dbReference type="GO" id="GO:0070573">
    <property type="term" value="F:metallodipeptidase activity"/>
    <property type="evidence" value="ECO:0007669"/>
    <property type="project" value="InterPro"/>
</dbReference>
<keyword evidence="2" id="KW-0862">Zinc</keyword>
<dbReference type="Proteomes" id="UP000240883">
    <property type="component" value="Unassembled WGS sequence"/>
</dbReference>
<dbReference type="InterPro" id="IPR032466">
    <property type="entry name" value="Metal_Hydrolase"/>
</dbReference>
<evidence type="ECO:0000313" key="3">
    <source>
        <dbReference type="EMBL" id="PSN66995.1"/>
    </source>
</evidence>
<dbReference type="GO" id="GO:0046872">
    <property type="term" value="F:metal ion binding"/>
    <property type="evidence" value="ECO:0007669"/>
    <property type="project" value="UniProtKB-UniRule"/>
</dbReference>
<keyword evidence="2" id="KW-0378">Hydrolase</keyword>
<comment type="cofactor">
    <cofactor evidence="2">
        <name>Zn(2+)</name>
        <dbReference type="ChEBI" id="CHEBI:29105"/>
    </cofactor>
</comment>
<dbReference type="PANTHER" id="PTHR10443:SF12">
    <property type="entry name" value="DIPEPTIDASE"/>
    <property type="match status" value="1"/>
</dbReference>
<dbReference type="CDD" id="cd01301">
    <property type="entry name" value="rDP_like"/>
    <property type="match status" value="1"/>
</dbReference>
<dbReference type="GO" id="GO:0006508">
    <property type="term" value="P:proteolysis"/>
    <property type="evidence" value="ECO:0007669"/>
    <property type="project" value="UniProtKB-KW"/>
</dbReference>
<keyword evidence="4" id="KW-1185">Reference proteome</keyword>
<reference evidence="3 4" key="1">
    <citation type="journal article" date="2018" name="Front. Microbiol.">
        <title>Genome-Wide Analysis of Corynespora cassiicola Leaf Fall Disease Putative Effectors.</title>
        <authorList>
            <person name="Lopez D."/>
            <person name="Ribeiro S."/>
            <person name="Label P."/>
            <person name="Fumanal B."/>
            <person name="Venisse J.S."/>
            <person name="Kohler A."/>
            <person name="de Oliveira R.R."/>
            <person name="Labutti K."/>
            <person name="Lipzen A."/>
            <person name="Lail K."/>
            <person name="Bauer D."/>
            <person name="Ohm R.A."/>
            <person name="Barry K.W."/>
            <person name="Spatafora J."/>
            <person name="Grigoriev I.V."/>
            <person name="Martin F.M."/>
            <person name="Pujade-Renaud V."/>
        </authorList>
    </citation>
    <scope>NUCLEOTIDE SEQUENCE [LARGE SCALE GENOMIC DNA]</scope>
    <source>
        <strain evidence="3 4">Philippines</strain>
    </source>
</reference>
<dbReference type="InterPro" id="IPR008257">
    <property type="entry name" value="Pept_M19"/>
</dbReference>